<protein>
    <submittedName>
        <fullName evidence="12">Uncharacterized protein</fullName>
    </submittedName>
</protein>
<evidence type="ECO:0000256" key="7">
    <source>
        <dbReference type="ARBA" id="ARBA00023128"/>
    </source>
</evidence>
<evidence type="ECO:0000256" key="10">
    <source>
        <dbReference type="RuleBase" id="RU000488"/>
    </source>
</evidence>
<name>A0AAD3DVF8_9CHLO</name>
<evidence type="ECO:0000256" key="6">
    <source>
        <dbReference type="ARBA" id="ARBA00022989"/>
    </source>
</evidence>
<reference evidence="12 13" key="1">
    <citation type="journal article" date="2021" name="Sci. Rep.">
        <title>Genome sequencing of the multicellular alga Astrephomene provides insights into convergent evolution of germ-soma differentiation.</title>
        <authorList>
            <person name="Yamashita S."/>
            <person name="Yamamoto K."/>
            <person name="Matsuzaki R."/>
            <person name="Suzuki S."/>
            <person name="Yamaguchi H."/>
            <person name="Hirooka S."/>
            <person name="Minakuchi Y."/>
            <person name="Miyagishima S."/>
            <person name="Kawachi M."/>
            <person name="Toyoda A."/>
            <person name="Nozaki H."/>
        </authorList>
    </citation>
    <scope>NUCLEOTIDE SEQUENCE [LARGE SCALE GENOMIC DNA]</scope>
    <source>
        <strain evidence="12 13">NIES-4017</strain>
    </source>
</reference>
<evidence type="ECO:0000256" key="11">
    <source>
        <dbReference type="SAM" id="MobiDB-lite"/>
    </source>
</evidence>
<evidence type="ECO:0000256" key="8">
    <source>
        <dbReference type="ARBA" id="ARBA00023136"/>
    </source>
</evidence>
<evidence type="ECO:0000313" key="13">
    <source>
        <dbReference type="Proteomes" id="UP001054857"/>
    </source>
</evidence>
<dbReference type="GO" id="GO:0022857">
    <property type="term" value="F:transmembrane transporter activity"/>
    <property type="evidence" value="ECO:0007669"/>
    <property type="project" value="TreeGrafter"/>
</dbReference>
<keyword evidence="7" id="KW-0496">Mitochondrion</keyword>
<dbReference type="SUPFAM" id="SSF103506">
    <property type="entry name" value="Mitochondrial carrier"/>
    <property type="match status" value="1"/>
</dbReference>
<evidence type="ECO:0000256" key="9">
    <source>
        <dbReference type="PROSITE-ProRule" id="PRU00282"/>
    </source>
</evidence>
<dbReference type="PANTHER" id="PTHR45624:SF10">
    <property type="entry name" value="SLC (SOLUTE CARRIER) HOMOLOG"/>
    <property type="match status" value="1"/>
</dbReference>
<dbReference type="Pfam" id="PF00153">
    <property type="entry name" value="Mito_carr"/>
    <property type="match status" value="2"/>
</dbReference>
<feature type="repeat" description="Solcar" evidence="9">
    <location>
        <begin position="150"/>
        <end position="239"/>
    </location>
</feature>
<keyword evidence="6" id="KW-1133">Transmembrane helix</keyword>
<comment type="similarity">
    <text evidence="2 10">Belongs to the mitochondrial carrier (TC 2.A.29) family.</text>
</comment>
<keyword evidence="13" id="KW-1185">Reference proteome</keyword>
<keyword evidence="4 9" id="KW-0812">Transmembrane</keyword>
<comment type="subcellular location">
    <subcellularLocation>
        <location evidence="1">Mitochondrion membrane</location>
        <topology evidence="1">Multi-pass membrane protein</topology>
    </subcellularLocation>
</comment>
<accession>A0AAD3DVF8</accession>
<keyword evidence="3 10" id="KW-0813">Transport</keyword>
<evidence type="ECO:0000256" key="4">
    <source>
        <dbReference type="ARBA" id="ARBA00022692"/>
    </source>
</evidence>
<feature type="region of interest" description="Disordered" evidence="11">
    <location>
        <begin position="27"/>
        <end position="56"/>
    </location>
</feature>
<evidence type="ECO:0000256" key="5">
    <source>
        <dbReference type="ARBA" id="ARBA00022737"/>
    </source>
</evidence>
<feature type="non-terminal residue" evidence="12">
    <location>
        <position position="1"/>
    </location>
</feature>
<sequence length="343" mass="35270">GQLGWGLGGVLESAAGNQPRWLLEELHQEPQQQGAAAEAFGAAADEASEGNGGGARVAACSSRHGVVAGGDGSCAGTDSSSGSCSGSSSSKDGCSSSNSSSLVGAAAGTLGSIIGPCQTVSERTGVELERLETCQEQQQQQQQEQPAGLLKPWHGLAAGGVAGFAQVFLWSPVELLKLRSQLQTATRGSPGYRNPAALAAQVVRTEGVVGLYRGFTLTLVRDVPSFAMYFWLYHDIATALSPGMHPEEAPPATQVIAGGMAGVLAWMPIYPLDVLKTRVQAVPGSSAGGGGGGKTMLQYAREMYSEAGVRSFYRGVSPTLVRAFLMDAAAFLGYSTTLKLLGG</sequence>
<feature type="region of interest" description="Disordered" evidence="11">
    <location>
        <begin position="77"/>
        <end position="98"/>
    </location>
</feature>
<feature type="repeat" description="Solcar" evidence="9">
    <location>
        <begin position="249"/>
        <end position="340"/>
    </location>
</feature>
<dbReference type="PANTHER" id="PTHR45624">
    <property type="entry name" value="MITOCHONDRIAL BASIC AMINO ACIDS TRANSPORTER-RELATED"/>
    <property type="match status" value="1"/>
</dbReference>
<dbReference type="InterPro" id="IPR023395">
    <property type="entry name" value="MCP_dom_sf"/>
</dbReference>
<proteinExistence type="inferred from homology"/>
<evidence type="ECO:0000256" key="1">
    <source>
        <dbReference type="ARBA" id="ARBA00004225"/>
    </source>
</evidence>
<dbReference type="InterPro" id="IPR018108">
    <property type="entry name" value="MCP_transmembrane"/>
</dbReference>
<dbReference type="InterPro" id="IPR050567">
    <property type="entry name" value="Mitochondrial_Carrier"/>
</dbReference>
<organism evidence="12 13">
    <name type="scientific">Astrephomene gubernaculifera</name>
    <dbReference type="NCBI Taxonomy" id="47775"/>
    <lineage>
        <taxon>Eukaryota</taxon>
        <taxon>Viridiplantae</taxon>
        <taxon>Chlorophyta</taxon>
        <taxon>core chlorophytes</taxon>
        <taxon>Chlorophyceae</taxon>
        <taxon>CS clade</taxon>
        <taxon>Chlamydomonadales</taxon>
        <taxon>Astrephomenaceae</taxon>
        <taxon>Astrephomene</taxon>
    </lineage>
</organism>
<keyword evidence="8 9" id="KW-0472">Membrane</keyword>
<dbReference type="AlphaFoldDB" id="A0AAD3DVF8"/>
<dbReference type="GO" id="GO:0031966">
    <property type="term" value="C:mitochondrial membrane"/>
    <property type="evidence" value="ECO:0007669"/>
    <property type="project" value="UniProtKB-SubCell"/>
</dbReference>
<dbReference type="EMBL" id="BMAR01000020">
    <property type="protein sequence ID" value="GFR47867.1"/>
    <property type="molecule type" value="Genomic_DNA"/>
</dbReference>
<evidence type="ECO:0000256" key="2">
    <source>
        <dbReference type="ARBA" id="ARBA00006375"/>
    </source>
</evidence>
<evidence type="ECO:0000256" key="3">
    <source>
        <dbReference type="ARBA" id="ARBA00022448"/>
    </source>
</evidence>
<dbReference type="InterPro" id="IPR002067">
    <property type="entry name" value="MCP"/>
</dbReference>
<feature type="non-terminal residue" evidence="12">
    <location>
        <position position="343"/>
    </location>
</feature>
<feature type="compositionally biased region" description="Low complexity" evidence="11">
    <location>
        <begin position="29"/>
        <end position="45"/>
    </location>
</feature>
<gene>
    <name evidence="12" type="ORF">Agub_g9676</name>
</gene>
<keyword evidence="5" id="KW-0677">Repeat</keyword>
<dbReference type="Proteomes" id="UP001054857">
    <property type="component" value="Unassembled WGS sequence"/>
</dbReference>
<dbReference type="PROSITE" id="PS50920">
    <property type="entry name" value="SOLCAR"/>
    <property type="match status" value="2"/>
</dbReference>
<comment type="caution">
    <text evidence="12">The sequence shown here is derived from an EMBL/GenBank/DDBJ whole genome shotgun (WGS) entry which is preliminary data.</text>
</comment>
<dbReference type="Gene3D" id="1.50.40.10">
    <property type="entry name" value="Mitochondrial carrier domain"/>
    <property type="match status" value="1"/>
</dbReference>
<dbReference type="PRINTS" id="PR00926">
    <property type="entry name" value="MITOCARRIER"/>
</dbReference>
<evidence type="ECO:0000313" key="12">
    <source>
        <dbReference type="EMBL" id="GFR47867.1"/>
    </source>
</evidence>